<evidence type="ECO:0000313" key="2">
    <source>
        <dbReference type="EMBL" id="MBK6263597.1"/>
    </source>
</evidence>
<gene>
    <name evidence="2" type="ORF">JKA74_01015</name>
</gene>
<evidence type="ECO:0000256" key="1">
    <source>
        <dbReference type="SAM" id="Phobius"/>
    </source>
</evidence>
<evidence type="ECO:0000313" key="3">
    <source>
        <dbReference type="Proteomes" id="UP000611723"/>
    </source>
</evidence>
<feature type="transmembrane region" description="Helical" evidence="1">
    <location>
        <begin position="283"/>
        <end position="302"/>
    </location>
</feature>
<keyword evidence="3" id="KW-1185">Reference proteome</keyword>
<dbReference type="RefSeq" id="WP_201429287.1">
    <property type="nucleotide sequence ID" value="NZ_JAEQBW010000001.1"/>
</dbReference>
<dbReference type="Proteomes" id="UP000611723">
    <property type="component" value="Unassembled WGS sequence"/>
</dbReference>
<feature type="transmembrane region" description="Helical" evidence="1">
    <location>
        <begin position="223"/>
        <end position="241"/>
    </location>
</feature>
<reference evidence="2" key="1">
    <citation type="submission" date="2021-01" db="EMBL/GenBank/DDBJ databases">
        <title>Marivirga aurantiaca sp. nov., isolated from intertidal surface sediments.</title>
        <authorList>
            <person name="Zhang M."/>
        </authorList>
    </citation>
    <scope>NUCLEOTIDE SEQUENCE</scope>
    <source>
        <strain evidence="2">S37H4</strain>
    </source>
</reference>
<keyword evidence="1" id="KW-0812">Transmembrane</keyword>
<dbReference type="EMBL" id="JAEQBW010000001">
    <property type="protein sequence ID" value="MBK6263597.1"/>
    <property type="molecule type" value="Genomic_DNA"/>
</dbReference>
<sequence length="343" mass="39534">MKSTRKQESCLNCGQALPNAENYCPECGQKNLDQRVSILVFIQDFFSNYLSFDTTLFRTMKPFLLNPGKLTLEFNKGRRNYYIHPIRLYLIFSLFYFFIVSANVPANATDTLMNKIYSSSDNKASLAAMDSTDRREIEEAIGKNGLIGIINDKEDSVSVPSDSSRRRMKWPQLKAYAIDDEITDSAFSKILDREFFNSNLEVEQQRAFIANSNLYLINSLRNLPIMMFILLPLFGLFLMLLHLKSKKFYVEHLIHAIHLHAFAYFLYGIGIVLIFNINMGEMQGWIFFICFVAVSLYAFLSVKKMYKNGLVKAFVKFCVLGLFYFLLLMSAVALELYVSLLML</sequence>
<feature type="transmembrane region" description="Helical" evidence="1">
    <location>
        <begin position="86"/>
        <end position="104"/>
    </location>
</feature>
<protein>
    <submittedName>
        <fullName evidence="2">DUF3667 domain-containing protein</fullName>
    </submittedName>
</protein>
<comment type="caution">
    <text evidence="2">The sequence shown here is derived from an EMBL/GenBank/DDBJ whole genome shotgun (WGS) entry which is preliminary data.</text>
</comment>
<name>A0A934WV83_9BACT</name>
<accession>A0A934WV83</accession>
<dbReference type="Pfam" id="PF12412">
    <property type="entry name" value="DUF3667"/>
    <property type="match status" value="1"/>
</dbReference>
<organism evidence="2 3">
    <name type="scientific">Marivirga aurantiaca</name>
    <dbReference type="NCBI Taxonomy" id="2802615"/>
    <lineage>
        <taxon>Bacteria</taxon>
        <taxon>Pseudomonadati</taxon>
        <taxon>Bacteroidota</taxon>
        <taxon>Cytophagia</taxon>
        <taxon>Cytophagales</taxon>
        <taxon>Marivirgaceae</taxon>
        <taxon>Marivirga</taxon>
    </lineage>
</organism>
<feature type="transmembrane region" description="Helical" evidence="1">
    <location>
        <begin position="314"/>
        <end position="338"/>
    </location>
</feature>
<proteinExistence type="predicted"/>
<feature type="transmembrane region" description="Helical" evidence="1">
    <location>
        <begin position="253"/>
        <end position="277"/>
    </location>
</feature>
<keyword evidence="1" id="KW-1133">Transmembrane helix</keyword>
<keyword evidence="1" id="KW-0472">Membrane</keyword>
<dbReference type="InterPro" id="IPR022134">
    <property type="entry name" value="DUF3667"/>
</dbReference>
<dbReference type="AlphaFoldDB" id="A0A934WV83"/>